<dbReference type="InterPro" id="IPR034393">
    <property type="entry name" value="TatSF1-like"/>
</dbReference>
<dbReference type="EMBL" id="JAGSXJ010000026">
    <property type="protein sequence ID" value="KAH6674018.1"/>
    <property type="molecule type" value="Genomic_DNA"/>
</dbReference>
<reference evidence="9" key="1">
    <citation type="journal article" date="2021" name="Nat. Commun.">
        <title>Genetic determinants of endophytism in the Arabidopsis root mycobiome.</title>
        <authorList>
            <person name="Mesny F."/>
            <person name="Miyauchi S."/>
            <person name="Thiergart T."/>
            <person name="Pickel B."/>
            <person name="Atanasova L."/>
            <person name="Karlsson M."/>
            <person name="Huettel B."/>
            <person name="Barry K.W."/>
            <person name="Haridas S."/>
            <person name="Chen C."/>
            <person name="Bauer D."/>
            <person name="Andreopoulos W."/>
            <person name="Pangilinan J."/>
            <person name="LaButti K."/>
            <person name="Riley R."/>
            <person name="Lipzen A."/>
            <person name="Clum A."/>
            <person name="Drula E."/>
            <person name="Henrissat B."/>
            <person name="Kohler A."/>
            <person name="Grigoriev I.V."/>
            <person name="Martin F.M."/>
            <person name="Hacquard S."/>
        </authorList>
    </citation>
    <scope>NUCLEOTIDE SEQUENCE</scope>
    <source>
        <strain evidence="9">MPI-SDFR-AT-0117</strain>
    </source>
</reference>
<gene>
    <name evidence="9" type="ORF">F5X68DRAFT_214662</name>
</gene>
<feature type="region of interest" description="Disordered" evidence="7">
    <location>
        <begin position="1"/>
        <end position="54"/>
    </location>
</feature>
<dbReference type="Pfam" id="PF00076">
    <property type="entry name" value="RRM_1"/>
    <property type="match status" value="1"/>
</dbReference>
<sequence length="195" mass="21227">MRVQAADTSYKKTQYDEEGNQISKGKGKEEANGGNSNGGGSSAADRARSNADRQKIIKKTQKMAAKLADWSDDESPSAAAQAEAQAAKFNRVVILRHMFTQAELEEDPAALLDIKEDVRDECEKLGAVTNVVLYDEEPDGVVTVKFRKPESALACVQMMHGRAFDGRTVQATISTGKEKFKRTTGHEGGSDEDED</sequence>
<evidence type="ECO:0000313" key="10">
    <source>
        <dbReference type="Proteomes" id="UP000770015"/>
    </source>
</evidence>
<dbReference type="GO" id="GO:0005686">
    <property type="term" value="C:U2 snRNP"/>
    <property type="evidence" value="ECO:0007669"/>
    <property type="project" value="TreeGrafter"/>
</dbReference>
<proteinExistence type="inferred from homology"/>
<evidence type="ECO:0000313" key="9">
    <source>
        <dbReference type="EMBL" id="KAH6674018.1"/>
    </source>
</evidence>
<dbReference type="PROSITE" id="PS50102">
    <property type="entry name" value="RRM"/>
    <property type="match status" value="1"/>
</dbReference>
<dbReference type="Gene3D" id="3.30.70.330">
    <property type="match status" value="1"/>
</dbReference>
<feature type="domain" description="RRM" evidence="8">
    <location>
        <begin position="115"/>
        <end position="176"/>
    </location>
</feature>
<dbReference type="Proteomes" id="UP000770015">
    <property type="component" value="Unassembled WGS sequence"/>
</dbReference>
<dbReference type="OrthoDB" id="10258585at2759"/>
<evidence type="ECO:0000256" key="4">
    <source>
        <dbReference type="ARBA" id="ARBA00022884"/>
    </source>
</evidence>
<dbReference type="InterPro" id="IPR000504">
    <property type="entry name" value="RRM_dom"/>
</dbReference>
<comment type="caution">
    <text evidence="9">The sequence shown here is derived from an EMBL/GenBank/DDBJ whole genome shotgun (WGS) entry which is preliminary data.</text>
</comment>
<name>A0A9P8V4Q6_9PEZI</name>
<evidence type="ECO:0000256" key="7">
    <source>
        <dbReference type="SAM" id="MobiDB-lite"/>
    </source>
</evidence>
<dbReference type="InterPro" id="IPR012677">
    <property type="entry name" value="Nucleotide-bd_a/b_plait_sf"/>
</dbReference>
<dbReference type="PANTHER" id="PTHR15608:SF0">
    <property type="entry name" value="HIV TAT-SPECIFIC FACTOR 1"/>
    <property type="match status" value="1"/>
</dbReference>
<dbReference type="FunFam" id="3.30.70.330:FF:000105">
    <property type="entry name" value="HIV Tat-specific factor 1 homolog"/>
    <property type="match status" value="1"/>
</dbReference>
<evidence type="ECO:0000259" key="8">
    <source>
        <dbReference type="PROSITE" id="PS50102"/>
    </source>
</evidence>
<dbReference type="GO" id="GO:0005684">
    <property type="term" value="C:U2-type spliceosomal complex"/>
    <property type="evidence" value="ECO:0007669"/>
    <property type="project" value="TreeGrafter"/>
</dbReference>
<protein>
    <submittedName>
        <fullName evidence="9">Splicing factor U2AF-associated protein</fullName>
    </submittedName>
</protein>
<evidence type="ECO:0000256" key="5">
    <source>
        <dbReference type="ARBA" id="ARBA00023187"/>
    </source>
</evidence>
<keyword evidence="5" id="KW-0508">mRNA splicing</keyword>
<dbReference type="CDD" id="cd12285">
    <property type="entry name" value="RRM3_RBM39_like"/>
    <property type="match status" value="1"/>
</dbReference>
<keyword evidence="4 6" id="KW-0694">RNA-binding</keyword>
<dbReference type="AlphaFoldDB" id="A0A9P8V4Q6"/>
<evidence type="ECO:0000256" key="3">
    <source>
        <dbReference type="ARBA" id="ARBA00022737"/>
    </source>
</evidence>
<comment type="similarity">
    <text evidence="1">Belongs to the HTATSF1 family.</text>
</comment>
<dbReference type="GO" id="GO:0003723">
    <property type="term" value="F:RNA binding"/>
    <property type="evidence" value="ECO:0007669"/>
    <property type="project" value="UniProtKB-UniRule"/>
</dbReference>
<evidence type="ECO:0000256" key="6">
    <source>
        <dbReference type="PROSITE-ProRule" id="PRU00176"/>
    </source>
</evidence>
<dbReference type="SMART" id="SM00361">
    <property type="entry name" value="RRM_1"/>
    <property type="match status" value="1"/>
</dbReference>
<evidence type="ECO:0000256" key="1">
    <source>
        <dbReference type="ARBA" id="ARBA00007747"/>
    </source>
</evidence>
<dbReference type="GO" id="GO:0000398">
    <property type="term" value="P:mRNA splicing, via spliceosome"/>
    <property type="evidence" value="ECO:0007669"/>
    <property type="project" value="UniProtKB-ARBA"/>
</dbReference>
<dbReference type="InterPro" id="IPR035979">
    <property type="entry name" value="RBD_domain_sf"/>
</dbReference>
<feature type="compositionally biased region" description="Basic and acidic residues" evidence="7">
    <location>
        <begin position="45"/>
        <end position="54"/>
    </location>
</feature>
<keyword evidence="3" id="KW-0677">Repeat</keyword>
<organism evidence="9 10">
    <name type="scientific">Plectosphaerella plurivora</name>
    <dbReference type="NCBI Taxonomy" id="936078"/>
    <lineage>
        <taxon>Eukaryota</taxon>
        <taxon>Fungi</taxon>
        <taxon>Dikarya</taxon>
        <taxon>Ascomycota</taxon>
        <taxon>Pezizomycotina</taxon>
        <taxon>Sordariomycetes</taxon>
        <taxon>Hypocreomycetidae</taxon>
        <taxon>Glomerellales</taxon>
        <taxon>Plectosphaerellaceae</taxon>
        <taxon>Plectosphaerella</taxon>
    </lineage>
</organism>
<evidence type="ECO:0000256" key="2">
    <source>
        <dbReference type="ARBA" id="ARBA00022664"/>
    </source>
</evidence>
<accession>A0A9P8V4Q6</accession>
<dbReference type="InterPro" id="IPR003954">
    <property type="entry name" value="RRM_euk-type"/>
</dbReference>
<keyword evidence="10" id="KW-1185">Reference proteome</keyword>
<keyword evidence="2" id="KW-0507">mRNA processing</keyword>
<dbReference type="PANTHER" id="PTHR15608">
    <property type="entry name" value="SPLICING FACTOR U2AF-ASSOCIATED PROTEIN 2"/>
    <property type="match status" value="1"/>
</dbReference>
<feature type="region of interest" description="Disordered" evidence="7">
    <location>
        <begin position="175"/>
        <end position="195"/>
    </location>
</feature>
<dbReference type="SUPFAM" id="SSF54928">
    <property type="entry name" value="RNA-binding domain, RBD"/>
    <property type="match status" value="1"/>
</dbReference>